<dbReference type="InterPro" id="IPR004089">
    <property type="entry name" value="MCPsignal_dom"/>
</dbReference>
<keyword evidence="6" id="KW-1133">Transmembrane helix</keyword>
<feature type="region of interest" description="Disordered" evidence="5">
    <location>
        <begin position="421"/>
        <end position="470"/>
    </location>
</feature>
<evidence type="ECO:0000256" key="5">
    <source>
        <dbReference type="SAM" id="MobiDB-lite"/>
    </source>
</evidence>
<evidence type="ECO:0000256" key="2">
    <source>
        <dbReference type="ARBA" id="ARBA00029447"/>
    </source>
</evidence>
<dbReference type="PANTHER" id="PTHR43531">
    <property type="entry name" value="PROTEIN ICFG"/>
    <property type="match status" value="1"/>
</dbReference>
<dbReference type="InterPro" id="IPR004090">
    <property type="entry name" value="Chemotax_Me-accpt_rcpt"/>
</dbReference>
<dbReference type="Proteomes" id="UP001628193">
    <property type="component" value="Unassembled WGS sequence"/>
</dbReference>
<feature type="domain" description="HAMP" evidence="8">
    <location>
        <begin position="359"/>
        <end position="411"/>
    </location>
</feature>
<evidence type="ECO:0000313" key="9">
    <source>
        <dbReference type="EMBL" id="GAB0056827.1"/>
    </source>
</evidence>
<keyword evidence="4" id="KW-0175">Coiled coil</keyword>
<feature type="region of interest" description="Disordered" evidence="5">
    <location>
        <begin position="650"/>
        <end position="708"/>
    </location>
</feature>
<feature type="compositionally biased region" description="Polar residues" evidence="5">
    <location>
        <begin position="421"/>
        <end position="441"/>
    </location>
</feature>
<feature type="domain" description="Methyl-accepting transducer" evidence="7">
    <location>
        <begin position="416"/>
        <end position="631"/>
    </location>
</feature>
<dbReference type="PROSITE" id="PS50111">
    <property type="entry name" value="CHEMOTAXIS_TRANSDUC_2"/>
    <property type="match status" value="1"/>
</dbReference>
<evidence type="ECO:0000259" key="8">
    <source>
        <dbReference type="PROSITE" id="PS50885"/>
    </source>
</evidence>
<dbReference type="Pfam" id="PF00015">
    <property type="entry name" value="MCPsignal"/>
    <property type="match status" value="1"/>
</dbReference>
<protein>
    <recommendedName>
        <fullName evidence="11">Methyl-accepting chemotaxis protein</fullName>
    </recommendedName>
</protein>
<feature type="transmembrane region" description="Helical" evidence="6">
    <location>
        <begin position="34"/>
        <end position="56"/>
    </location>
</feature>
<keyword evidence="1" id="KW-0145">Chemotaxis</keyword>
<evidence type="ECO:0000256" key="3">
    <source>
        <dbReference type="PROSITE-ProRule" id="PRU00284"/>
    </source>
</evidence>
<gene>
    <name evidence="9" type="ORF">SIID45300_01139</name>
</gene>
<keyword evidence="6" id="KW-0472">Membrane</keyword>
<dbReference type="SMART" id="SM00304">
    <property type="entry name" value="HAMP"/>
    <property type="match status" value="2"/>
</dbReference>
<dbReference type="SMART" id="SM00283">
    <property type="entry name" value="MA"/>
    <property type="match status" value="1"/>
</dbReference>
<dbReference type="Gene3D" id="1.10.287.950">
    <property type="entry name" value="Methyl-accepting chemotaxis protein"/>
    <property type="match status" value="1"/>
</dbReference>
<dbReference type="PRINTS" id="PR00260">
    <property type="entry name" value="CHEMTRNSDUCR"/>
</dbReference>
<sequence>MNLHGHMAHRNPPSQNSELVKKMSIHNLSVKFKILGGALLLVAITVIFGGLANLYIGKVSGALFGITDNNAKAVEYATGVERMALATIMEEKNYLLYEKPEIHQRAENSVKELNQFLDKVDELATKYNNTQLLDQSKAARNGTAVYADKYRAGVKALQANKNSVVQMVEKGQIVEKAAEKFLQLQVDAYTAAMKGKADASALDPYVQRYIITTNIYVHALGIMRAEKEEVNYKDREAWKRMNVLLPELMKLYDDLQKITPDAEQIKLIEAARKATSEYIEAARSWIKNDDDLKAILADMGKLGANVIKQAQQAEEAGYHQLAVARGDAEKITHEANSIIIGTILGAVILGVLIALFLASLITKPIVQGVAFAQTLARGDLTTRLHIDQTDEIGTLAKSLNEMADKLKEVIGEVRNTANSVASGSQELSSTAQQISQGSTEQAASVEETSSAMEEMASNIQQNTDNSEQTERIARQASIDAEQGGQSVSEAVSAMKEIASKISIIEEIARQTNLLALNAAIEAARAGEHGKGFAVVAAEVRKLAERSQTAAAEISRLSSSSVLVAEKAGQIINKLVPDIQKTSELVQEIAASSREQNSGAEQINKAIQQLDQVIQQNAGASEEMAATSEELNAQAELLQSTISFFNIGTGSAGGGATRRPPSRAVAALPAPRATPKNPGTAKGGATLRLTHQGDSGGGRKNLDDEFESF</sequence>
<feature type="transmembrane region" description="Helical" evidence="6">
    <location>
        <begin position="338"/>
        <end position="361"/>
    </location>
</feature>
<evidence type="ECO:0008006" key="11">
    <source>
        <dbReference type="Google" id="ProtNLM"/>
    </source>
</evidence>
<proteinExistence type="inferred from homology"/>
<comment type="similarity">
    <text evidence="2">Belongs to the methyl-accepting chemotaxis (MCP) protein family.</text>
</comment>
<name>A0ABQ0C7H0_9PROT</name>
<accession>A0ABQ0C7H0</accession>
<keyword evidence="6" id="KW-0812">Transmembrane</keyword>
<evidence type="ECO:0000256" key="1">
    <source>
        <dbReference type="ARBA" id="ARBA00022500"/>
    </source>
</evidence>
<evidence type="ECO:0000313" key="10">
    <source>
        <dbReference type="Proteomes" id="UP001628193"/>
    </source>
</evidence>
<dbReference type="InterPro" id="IPR051310">
    <property type="entry name" value="MCP_chemotaxis"/>
</dbReference>
<reference evidence="9 10" key="1">
    <citation type="submission" date="2024-09" db="EMBL/GenBank/DDBJ databases">
        <title>Draft genome sequence of Candidatus Magnetaquicoccaceae bacterium FCR-1.</title>
        <authorList>
            <person name="Shimoshige H."/>
            <person name="Shimamura S."/>
            <person name="Taoka A."/>
            <person name="Kobayashi H."/>
            <person name="Maekawa T."/>
        </authorList>
    </citation>
    <scope>NUCLEOTIDE SEQUENCE [LARGE SCALE GENOMIC DNA]</scope>
    <source>
        <strain evidence="9 10">FCR-1</strain>
    </source>
</reference>
<feature type="coiled-coil region" evidence="4">
    <location>
        <begin position="602"/>
        <end position="629"/>
    </location>
</feature>
<dbReference type="PANTHER" id="PTHR43531:SF11">
    <property type="entry name" value="METHYL-ACCEPTING CHEMOTAXIS PROTEIN 3"/>
    <property type="match status" value="1"/>
</dbReference>
<dbReference type="EMBL" id="BAAFGK010000004">
    <property type="protein sequence ID" value="GAB0056827.1"/>
    <property type="molecule type" value="Genomic_DNA"/>
</dbReference>
<comment type="caution">
    <text evidence="9">The sequence shown here is derived from an EMBL/GenBank/DDBJ whole genome shotgun (WGS) entry which is preliminary data.</text>
</comment>
<keyword evidence="3" id="KW-0807">Transducer</keyword>
<organism evidence="9 10">
    <name type="scientific">Candidatus Magnetaquiglobus chichijimensis</name>
    <dbReference type="NCBI Taxonomy" id="3141448"/>
    <lineage>
        <taxon>Bacteria</taxon>
        <taxon>Pseudomonadati</taxon>
        <taxon>Pseudomonadota</taxon>
        <taxon>Magnetococcia</taxon>
        <taxon>Magnetococcales</taxon>
        <taxon>Candidatus Magnetaquicoccaceae</taxon>
        <taxon>Candidatus Magnetaquiglobus</taxon>
    </lineage>
</organism>
<evidence type="ECO:0000256" key="6">
    <source>
        <dbReference type="SAM" id="Phobius"/>
    </source>
</evidence>
<evidence type="ECO:0000259" key="7">
    <source>
        <dbReference type="PROSITE" id="PS50111"/>
    </source>
</evidence>
<dbReference type="CDD" id="cd06225">
    <property type="entry name" value="HAMP"/>
    <property type="match status" value="1"/>
</dbReference>
<feature type="compositionally biased region" description="Low complexity" evidence="5">
    <location>
        <begin position="442"/>
        <end position="457"/>
    </location>
</feature>
<evidence type="ECO:0000256" key="4">
    <source>
        <dbReference type="SAM" id="Coils"/>
    </source>
</evidence>
<dbReference type="Pfam" id="PF00672">
    <property type="entry name" value="HAMP"/>
    <property type="match status" value="1"/>
</dbReference>
<dbReference type="SUPFAM" id="SSF58104">
    <property type="entry name" value="Methyl-accepting chemotaxis protein (MCP) signaling domain"/>
    <property type="match status" value="1"/>
</dbReference>
<dbReference type="CDD" id="cd11386">
    <property type="entry name" value="MCP_signal"/>
    <property type="match status" value="1"/>
</dbReference>
<dbReference type="InterPro" id="IPR003660">
    <property type="entry name" value="HAMP_dom"/>
</dbReference>
<keyword evidence="10" id="KW-1185">Reference proteome</keyword>
<dbReference type="PROSITE" id="PS50885">
    <property type="entry name" value="HAMP"/>
    <property type="match status" value="1"/>
</dbReference>